<keyword evidence="2" id="KW-1185">Reference proteome</keyword>
<evidence type="ECO:0000313" key="1">
    <source>
        <dbReference type="EMBL" id="SJZ39606.1"/>
    </source>
</evidence>
<name>A0A1T4KB42_TREPO</name>
<dbReference type="OrthoDB" id="367580at2"/>
<protein>
    <submittedName>
        <fullName evidence="1">Uncharacterized protein</fullName>
    </submittedName>
</protein>
<organism evidence="1 2">
    <name type="scientific">Treponema porcinum</name>
    <dbReference type="NCBI Taxonomy" id="261392"/>
    <lineage>
        <taxon>Bacteria</taxon>
        <taxon>Pseudomonadati</taxon>
        <taxon>Spirochaetota</taxon>
        <taxon>Spirochaetia</taxon>
        <taxon>Spirochaetales</taxon>
        <taxon>Treponemataceae</taxon>
        <taxon>Treponema</taxon>
    </lineage>
</organism>
<dbReference type="EMBL" id="FUWG01000007">
    <property type="protein sequence ID" value="SJZ39606.1"/>
    <property type="molecule type" value="Genomic_DNA"/>
</dbReference>
<accession>A0A1T4KB42</accession>
<evidence type="ECO:0000313" key="2">
    <source>
        <dbReference type="Proteomes" id="UP000190423"/>
    </source>
</evidence>
<dbReference type="Proteomes" id="UP000190423">
    <property type="component" value="Unassembled WGS sequence"/>
</dbReference>
<sequence length="196" mass="21676">MEFYVNDEKIDATIEDEKTVGDVLKSFEMTCEENNAAVIGITVNGEKITADSFDAASLKPLTSDAKFEFSIITKQAVFDSFKKLSSLFTELAQRMQDIPVALQTGRDKQANTVIKNLADSIEDFCRIAALASLFEAYSNITIDGKPFKEFFADFSPVLNDFEQALKANDTVSVGDLAEYEICPRLLAIAKTLENIV</sequence>
<dbReference type="RefSeq" id="WP_078933009.1">
    <property type="nucleotide sequence ID" value="NZ_FUWG01000007.1"/>
</dbReference>
<dbReference type="GeneID" id="78316389"/>
<dbReference type="AlphaFoldDB" id="A0A1T4KB42"/>
<dbReference type="STRING" id="261392.SAMN02745149_01091"/>
<proteinExistence type="predicted"/>
<gene>
    <name evidence="1" type="ORF">SAMN02745149_01091</name>
</gene>
<reference evidence="1 2" key="1">
    <citation type="submission" date="2017-02" db="EMBL/GenBank/DDBJ databases">
        <authorList>
            <person name="Peterson S.W."/>
        </authorList>
    </citation>
    <scope>NUCLEOTIDE SEQUENCE [LARGE SCALE GENOMIC DNA]</scope>
    <source>
        <strain evidence="1 2">ATCC BAA-908</strain>
    </source>
</reference>